<reference evidence="4" key="1">
    <citation type="submission" date="2014-12" db="EMBL/GenBank/DDBJ databases">
        <title>Genome Sequence of Valsa Canker Pathogens Uncovers a Specific Adaption of Colonization on Woody Bark.</title>
        <authorList>
            <person name="Yin Z."/>
            <person name="Liu H."/>
            <person name="Gao X."/>
            <person name="Li Z."/>
            <person name="Song N."/>
            <person name="Ke X."/>
            <person name="Dai Q."/>
            <person name="Wu Y."/>
            <person name="Sun Y."/>
            <person name="Xu J.-R."/>
            <person name="Kang Z.K."/>
            <person name="Wang L."/>
            <person name="Huang L."/>
        </authorList>
    </citation>
    <scope>NUCLEOTIDE SEQUENCE [LARGE SCALE GENOMIC DNA]</scope>
    <source>
        <strain evidence="4">03-8</strain>
    </source>
</reference>
<evidence type="ECO:0000256" key="3">
    <source>
        <dbReference type="SAM" id="MobiDB-lite"/>
    </source>
</evidence>
<dbReference type="CDD" id="cd00377">
    <property type="entry name" value="ICL_PEPM"/>
    <property type="match status" value="1"/>
</dbReference>
<dbReference type="InterPro" id="IPR039556">
    <property type="entry name" value="ICL/PEPM"/>
</dbReference>
<dbReference type="InterPro" id="IPR040442">
    <property type="entry name" value="Pyrv_kinase-like_dom_sf"/>
</dbReference>
<comment type="catalytic activity">
    <reaction evidence="1">
        <text>(2S,3R)-3-hydroxybutane-1,2,3-tricarboxylate = pyruvate + succinate</text>
        <dbReference type="Rhea" id="RHEA:16809"/>
        <dbReference type="ChEBI" id="CHEBI:15361"/>
        <dbReference type="ChEBI" id="CHEBI:30031"/>
        <dbReference type="ChEBI" id="CHEBI:57429"/>
        <dbReference type="EC" id="4.1.3.30"/>
    </reaction>
</comment>
<gene>
    <name evidence="4" type="ORF">VM1G_03743</name>
</gene>
<keyword evidence="5" id="KW-1185">Reference proteome</keyword>
<sequence length="426" mass="46354">MRMKRYVSRKTEDEKYITSIASSSDERKTELATAFWNISLALFDSSHPTSSSQPKIIIMAPIAIQSLNLDTKPYPSDRSETPSPDGPLLADIQPSKTSSYSTTWLKLNSTAPIHVEVKEIPAAFHDQPYSGAKKLRHLIENTDELIVCPGVYDGLSARTAMELDFKCLYMTGAGTTASRLGQPDLAIAQLAEMRDNADMIANLDPFGPPLIADMDTGYGGPIMVARTVEHYIRSGVAGAHLEDQILLKRCGHLSGKKVVPREEYMSRIRAAVATKRRLKSDFVLIARTDALQSLGYDECIARLKEARDAGADVGLLEGFKSHEQAAAAVEELKPWPLLLNSVENGHSPLITVEQAHKMGFRIMIFSFATLAPAYTAIRDTLIKLKTEGVTGTPDGITPVKLFEVCGLKDAIAVDSASGGSNFSDGV</sequence>
<dbReference type="AlphaFoldDB" id="A0A194VXM1"/>
<protein>
    <submittedName>
        <fullName evidence="4">2,3-dimethylmalate lyase</fullName>
    </submittedName>
</protein>
<evidence type="ECO:0000256" key="1">
    <source>
        <dbReference type="ARBA" id="ARBA00001050"/>
    </source>
</evidence>
<keyword evidence="4" id="KW-0456">Lyase</keyword>
<dbReference type="InterPro" id="IPR018523">
    <property type="entry name" value="Isocitrate_lyase_ph_CS"/>
</dbReference>
<dbReference type="Proteomes" id="UP000078559">
    <property type="component" value="Chromosome 4"/>
</dbReference>
<name>A0A194VXM1_CYTMA</name>
<feature type="region of interest" description="Disordered" evidence="3">
    <location>
        <begin position="70"/>
        <end position="89"/>
    </location>
</feature>
<dbReference type="OrthoDB" id="1923844at2759"/>
<dbReference type="SUPFAM" id="SSF51621">
    <property type="entry name" value="Phosphoenolpyruvate/pyruvate domain"/>
    <property type="match status" value="1"/>
</dbReference>
<evidence type="ECO:0000256" key="2">
    <source>
        <dbReference type="ARBA" id="ARBA00061405"/>
    </source>
</evidence>
<comment type="similarity">
    <text evidence="2">Belongs to the isocitrate lyase/PEP mutase superfamily.</text>
</comment>
<dbReference type="PANTHER" id="PTHR42905">
    <property type="entry name" value="PHOSPHOENOLPYRUVATE CARBOXYLASE"/>
    <property type="match status" value="1"/>
</dbReference>
<organism evidence="4 5">
    <name type="scientific">Cytospora mali</name>
    <name type="common">Apple Valsa canker fungus</name>
    <name type="synonym">Valsa mali</name>
    <dbReference type="NCBI Taxonomy" id="578113"/>
    <lineage>
        <taxon>Eukaryota</taxon>
        <taxon>Fungi</taxon>
        <taxon>Dikarya</taxon>
        <taxon>Ascomycota</taxon>
        <taxon>Pezizomycotina</taxon>
        <taxon>Sordariomycetes</taxon>
        <taxon>Sordariomycetidae</taxon>
        <taxon>Diaporthales</taxon>
        <taxon>Cytosporaceae</taxon>
        <taxon>Cytospora</taxon>
    </lineage>
</organism>
<dbReference type="EMBL" id="CM003101">
    <property type="protein sequence ID" value="KUI68964.1"/>
    <property type="molecule type" value="Genomic_DNA"/>
</dbReference>
<dbReference type="SMR" id="A0A194VXM1"/>
<dbReference type="PANTHER" id="PTHR42905:SF2">
    <property type="entry name" value="PHOSPHOENOLPYRUVATE CARBOXYLASE FAMILY PROTEIN"/>
    <property type="match status" value="1"/>
</dbReference>
<dbReference type="PROSITE" id="PS00161">
    <property type="entry name" value="ISOCITRATE_LYASE"/>
    <property type="match status" value="1"/>
</dbReference>
<proteinExistence type="inferred from homology"/>
<dbReference type="FunFam" id="3.20.20.60:FF:000009">
    <property type="entry name" value="2-methylisocitrate lyase"/>
    <property type="match status" value="1"/>
</dbReference>
<evidence type="ECO:0000313" key="4">
    <source>
        <dbReference type="EMBL" id="KUI68964.1"/>
    </source>
</evidence>
<accession>A0A194VXM1</accession>
<dbReference type="Pfam" id="PF13714">
    <property type="entry name" value="PEP_mutase"/>
    <property type="match status" value="1"/>
</dbReference>
<dbReference type="Gene3D" id="3.20.20.60">
    <property type="entry name" value="Phosphoenolpyruvate-binding domains"/>
    <property type="match status" value="1"/>
</dbReference>
<dbReference type="GO" id="GO:0046421">
    <property type="term" value="F:methylisocitrate lyase activity"/>
    <property type="evidence" value="ECO:0007669"/>
    <property type="project" value="UniProtKB-EC"/>
</dbReference>
<dbReference type="InterPro" id="IPR015813">
    <property type="entry name" value="Pyrv/PenolPyrv_kinase-like_dom"/>
</dbReference>
<evidence type="ECO:0000313" key="5">
    <source>
        <dbReference type="Proteomes" id="UP000078559"/>
    </source>
</evidence>